<comment type="similarity">
    <text evidence="2">Belongs to the glycosyl hydrolase 88 family.</text>
</comment>
<organism evidence="3 4">
    <name type="scientific">Paenibacillus sepulcri</name>
    <dbReference type="NCBI Taxonomy" id="359917"/>
    <lineage>
        <taxon>Bacteria</taxon>
        <taxon>Bacillati</taxon>
        <taxon>Bacillota</taxon>
        <taxon>Bacilli</taxon>
        <taxon>Bacillales</taxon>
        <taxon>Paenibacillaceae</taxon>
        <taxon>Paenibacillus</taxon>
    </lineage>
</organism>
<dbReference type="InterPro" id="IPR008928">
    <property type="entry name" value="6-hairpin_glycosidase_sf"/>
</dbReference>
<name>A0ABS7CK30_9BACL</name>
<protein>
    <submittedName>
        <fullName evidence="3">Glycosyl hydrolase</fullName>
    </submittedName>
</protein>
<feature type="non-terminal residue" evidence="3">
    <location>
        <position position="1"/>
    </location>
</feature>
<dbReference type="PANTHER" id="PTHR36845:SF1">
    <property type="entry name" value="HYDROLASE, PUTATIVE (AFU_ORTHOLOGUE AFUA_7G05090)-RELATED"/>
    <property type="match status" value="1"/>
</dbReference>
<sequence>RTPDPLSQPRDTSAASCAASGLLEIAGLLSAEEGRIYRQAAESILKSLTQHYSSLDEPVYQGLLREGTGNKPANQNVNVSLIYGDYFYVETICKLLGWRNRVF</sequence>
<dbReference type="InterPro" id="IPR052369">
    <property type="entry name" value="UG_Glycosaminoglycan_Hydrolase"/>
</dbReference>
<keyword evidence="1 3" id="KW-0378">Hydrolase</keyword>
<reference evidence="3 4" key="1">
    <citation type="submission" date="2021-07" db="EMBL/GenBank/DDBJ databases">
        <title>Paenibacillus radiodurans sp. nov., isolated from the southeastern edge of Tengger Desert.</title>
        <authorList>
            <person name="Zhang G."/>
        </authorList>
    </citation>
    <scope>NUCLEOTIDE SEQUENCE [LARGE SCALE GENOMIC DNA]</scope>
    <source>
        <strain evidence="3 4">CCM 7311</strain>
    </source>
</reference>
<dbReference type="EMBL" id="JAHZIK010002547">
    <property type="protein sequence ID" value="MBW7460906.1"/>
    <property type="molecule type" value="Genomic_DNA"/>
</dbReference>
<proteinExistence type="inferred from homology"/>
<dbReference type="Proteomes" id="UP001519887">
    <property type="component" value="Unassembled WGS sequence"/>
</dbReference>
<gene>
    <name evidence="3" type="ORF">K0U00_43315</name>
</gene>
<keyword evidence="4" id="KW-1185">Reference proteome</keyword>
<accession>A0ABS7CK30</accession>
<dbReference type="InterPro" id="IPR012341">
    <property type="entry name" value="6hp_glycosidase-like_sf"/>
</dbReference>
<evidence type="ECO:0000256" key="2">
    <source>
        <dbReference type="ARBA" id="ARBA00038358"/>
    </source>
</evidence>
<dbReference type="Gene3D" id="1.50.10.10">
    <property type="match status" value="1"/>
</dbReference>
<dbReference type="GO" id="GO:0016787">
    <property type="term" value="F:hydrolase activity"/>
    <property type="evidence" value="ECO:0007669"/>
    <property type="project" value="UniProtKB-KW"/>
</dbReference>
<comment type="caution">
    <text evidence="3">The sequence shown here is derived from an EMBL/GenBank/DDBJ whole genome shotgun (WGS) entry which is preliminary data.</text>
</comment>
<evidence type="ECO:0000256" key="1">
    <source>
        <dbReference type="ARBA" id="ARBA00022801"/>
    </source>
</evidence>
<dbReference type="PANTHER" id="PTHR36845">
    <property type="entry name" value="HYDROLASE, PUTATIVE (AFU_ORTHOLOGUE AFUA_7G05090)-RELATED"/>
    <property type="match status" value="1"/>
</dbReference>
<evidence type="ECO:0000313" key="3">
    <source>
        <dbReference type="EMBL" id="MBW7460906.1"/>
    </source>
</evidence>
<dbReference type="SUPFAM" id="SSF48208">
    <property type="entry name" value="Six-hairpin glycosidases"/>
    <property type="match status" value="1"/>
</dbReference>
<evidence type="ECO:0000313" key="4">
    <source>
        <dbReference type="Proteomes" id="UP001519887"/>
    </source>
</evidence>